<feature type="transmembrane region" description="Helical" evidence="1">
    <location>
        <begin position="20"/>
        <end position="44"/>
    </location>
</feature>
<gene>
    <name evidence="2" type="ORF">AB6713_00280</name>
</gene>
<feature type="transmembrane region" description="Helical" evidence="1">
    <location>
        <begin position="81"/>
        <end position="101"/>
    </location>
</feature>
<keyword evidence="1" id="KW-1133">Transmembrane helix</keyword>
<accession>A0ABV4HNS6</accession>
<name>A0ABV4HNS6_9GAMM</name>
<keyword evidence="1" id="KW-0472">Membrane</keyword>
<keyword evidence="3" id="KW-1185">Reference proteome</keyword>
<comment type="caution">
    <text evidence="2">The sequence shown here is derived from an EMBL/GenBank/DDBJ whole genome shotgun (WGS) entry which is preliminary data.</text>
</comment>
<reference evidence="2 3" key="1">
    <citation type="submission" date="2024-07" db="EMBL/GenBank/DDBJ databases">
        <title>Luteimonas salilacus sp. nov., isolated from the shore soil of Salt Lake in Tibet of China.</title>
        <authorList>
            <person name="Zhang X."/>
            <person name="Li A."/>
        </authorList>
    </citation>
    <scope>NUCLEOTIDE SEQUENCE [LARGE SCALE GENOMIC DNA]</scope>
    <source>
        <strain evidence="2 3">B3-2-R+30</strain>
    </source>
</reference>
<dbReference type="EMBL" id="JBFWIC010000001">
    <property type="protein sequence ID" value="MEZ0473060.1"/>
    <property type="molecule type" value="Genomic_DNA"/>
</dbReference>
<sequence length="108" mass="11660">MPADMPAKPARRKRNGVPAWTAVSRILAALFAGYWTAWGATAFLTLALPFDRPGRVTAASLLCFAVWTTAALYAFAAKSTWRAWCVLLLAGAALYAPALLFPDFTARP</sequence>
<dbReference type="RefSeq" id="WP_370563185.1">
    <property type="nucleotide sequence ID" value="NZ_JBFWIB010000003.1"/>
</dbReference>
<organism evidence="2 3">
    <name type="scientific">Luteimonas salinilitoris</name>
    <dbReference type="NCBI Taxonomy" id="3237697"/>
    <lineage>
        <taxon>Bacteria</taxon>
        <taxon>Pseudomonadati</taxon>
        <taxon>Pseudomonadota</taxon>
        <taxon>Gammaproteobacteria</taxon>
        <taxon>Lysobacterales</taxon>
        <taxon>Lysobacteraceae</taxon>
        <taxon>Luteimonas</taxon>
    </lineage>
</organism>
<keyword evidence="1" id="KW-0812">Transmembrane</keyword>
<evidence type="ECO:0000256" key="1">
    <source>
        <dbReference type="SAM" id="Phobius"/>
    </source>
</evidence>
<evidence type="ECO:0000313" key="2">
    <source>
        <dbReference type="EMBL" id="MEZ0473060.1"/>
    </source>
</evidence>
<protein>
    <submittedName>
        <fullName evidence="2">DUF3649 domain-containing protein</fullName>
    </submittedName>
</protein>
<dbReference type="Proteomes" id="UP001566331">
    <property type="component" value="Unassembled WGS sequence"/>
</dbReference>
<evidence type="ECO:0000313" key="3">
    <source>
        <dbReference type="Proteomes" id="UP001566331"/>
    </source>
</evidence>
<feature type="transmembrane region" description="Helical" evidence="1">
    <location>
        <begin position="56"/>
        <end position="75"/>
    </location>
</feature>
<proteinExistence type="predicted"/>